<dbReference type="EMBL" id="JANPWB010000006">
    <property type="protein sequence ID" value="KAJ1179450.1"/>
    <property type="molecule type" value="Genomic_DNA"/>
</dbReference>
<name>A0AAV7TSN8_PLEWA</name>
<feature type="region of interest" description="Disordered" evidence="1">
    <location>
        <begin position="1"/>
        <end position="28"/>
    </location>
</feature>
<sequence>DCRSRGGSRHSGEELRVTTGGQERTTWGSTSRYCEAQAGHGLLPRLERGPHSLFFTSPDTERELGEYFSFSDC</sequence>
<evidence type="ECO:0000313" key="2">
    <source>
        <dbReference type="EMBL" id="KAJ1179450.1"/>
    </source>
</evidence>
<reference evidence="2" key="1">
    <citation type="journal article" date="2022" name="bioRxiv">
        <title>Sequencing and chromosome-scale assembly of the giantPleurodeles waltlgenome.</title>
        <authorList>
            <person name="Brown T."/>
            <person name="Elewa A."/>
            <person name="Iarovenko S."/>
            <person name="Subramanian E."/>
            <person name="Araus A.J."/>
            <person name="Petzold A."/>
            <person name="Susuki M."/>
            <person name="Suzuki K.-i.T."/>
            <person name="Hayashi T."/>
            <person name="Toyoda A."/>
            <person name="Oliveira C."/>
            <person name="Osipova E."/>
            <person name="Leigh N.D."/>
            <person name="Simon A."/>
            <person name="Yun M.H."/>
        </authorList>
    </citation>
    <scope>NUCLEOTIDE SEQUENCE</scope>
    <source>
        <strain evidence="2">20211129_DDA</strain>
        <tissue evidence="2">Liver</tissue>
    </source>
</reference>
<protein>
    <submittedName>
        <fullName evidence="2">Uncharacterized protein</fullName>
    </submittedName>
</protein>
<proteinExistence type="predicted"/>
<evidence type="ECO:0000313" key="3">
    <source>
        <dbReference type="Proteomes" id="UP001066276"/>
    </source>
</evidence>
<comment type="caution">
    <text evidence="2">The sequence shown here is derived from an EMBL/GenBank/DDBJ whole genome shotgun (WGS) entry which is preliminary data.</text>
</comment>
<dbReference type="AlphaFoldDB" id="A0AAV7TSN8"/>
<accession>A0AAV7TSN8</accession>
<feature type="compositionally biased region" description="Polar residues" evidence="1">
    <location>
        <begin position="19"/>
        <end position="28"/>
    </location>
</feature>
<dbReference type="Proteomes" id="UP001066276">
    <property type="component" value="Chromosome 3_2"/>
</dbReference>
<keyword evidence="3" id="KW-1185">Reference proteome</keyword>
<feature type="non-terminal residue" evidence="2">
    <location>
        <position position="73"/>
    </location>
</feature>
<feature type="non-terminal residue" evidence="2">
    <location>
        <position position="1"/>
    </location>
</feature>
<evidence type="ECO:0000256" key="1">
    <source>
        <dbReference type="SAM" id="MobiDB-lite"/>
    </source>
</evidence>
<organism evidence="2 3">
    <name type="scientific">Pleurodeles waltl</name>
    <name type="common">Iberian ribbed newt</name>
    <dbReference type="NCBI Taxonomy" id="8319"/>
    <lineage>
        <taxon>Eukaryota</taxon>
        <taxon>Metazoa</taxon>
        <taxon>Chordata</taxon>
        <taxon>Craniata</taxon>
        <taxon>Vertebrata</taxon>
        <taxon>Euteleostomi</taxon>
        <taxon>Amphibia</taxon>
        <taxon>Batrachia</taxon>
        <taxon>Caudata</taxon>
        <taxon>Salamandroidea</taxon>
        <taxon>Salamandridae</taxon>
        <taxon>Pleurodelinae</taxon>
        <taxon>Pleurodeles</taxon>
    </lineage>
</organism>
<feature type="compositionally biased region" description="Basic and acidic residues" evidence="1">
    <location>
        <begin position="1"/>
        <end position="16"/>
    </location>
</feature>
<gene>
    <name evidence="2" type="ORF">NDU88_004684</name>
</gene>